<feature type="repeat" description="ANK" evidence="3">
    <location>
        <begin position="703"/>
        <end position="735"/>
    </location>
</feature>
<keyword evidence="1" id="KW-0677">Repeat</keyword>
<dbReference type="Gene3D" id="3.90.550.50">
    <property type="match status" value="1"/>
</dbReference>
<dbReference type="Gene3D" id="1.25.40.20">
    <property type="entry name" value="Ankyrin repeat-containing domain"/>
    <property type="match status" value="3"/>
</dbReference>
<feature type="compositionally biased region" description="Polar residues" evidence="4">
    <location>
        <begin position="13"/>
        <end position="30"/>
    </location>
</feature>
<dbReference type="PROSITE" id="PS50088">
    <property type="entry name" value="ANK_REPEAT"/>
    <property type="match status" value="4"/>
</dbReference>
<dbReference type="Pfam" id="PF00023">
    <property type="entry name" value="Ank"/>
    <property type="match status" value="1"/>
</dbReference>
<dbReference type="InterPro" id="IPR008271">
    <property type="entry name" value="Ser/Thr_kinase_AS"/>
</dbReference>
<evidence type="ECO:0000313" key="7">
    <source>
        <dbReference type="Proteomes" id="UP001310890"/>
    </source>
</evidence>
<feature type="region of interest" description="Disordered" evidence="4">
    <location>
        <begin position="1"/>
        <end position="46"/>
    </location>
</feature>
<dbReference type="PROSITE" id="PS50011">
    <property type="entry name" value="PROTEIN_KINASE_DOM"/>
    <property type="match status" value="1"/>
</dbReference>
<dbReference type="InterPro" id="IPR002110">
    <property type="entry name" value="Ankyrin_rpt"/>
</dbReference>
<proteinExistence type="predicted"/>
<feature type="domain" description="Protein kinase" evidence="5">
    <location>
        <begin position="80"/>
        <end position="473"/>
    </location>
</feature>
<feature type="repeat" description="ANK" evidence="3">
    <location>
        <begin position="736"/>
        <end position="771"/>
    </location>
</feature>
<dbReference type="InterPro" id="IPR011009">
    <property type="entry name" value="Kinase-like_dom_sf"/>
</dbReference>
<dbReference type="SUPFAM" id="SSF56112">
    <property type="entry name" value="Protein kinase-like (PK-like)"/>
    <property type="match status" value="1"/>
</dbReference>
<dbReference type="GO" id="GO:0005524">
    <property type="term" value="F:ATP binding"/>
    <property type="evidence" value="ECO:0007669"/>
    <property type="project" value="InterPro"/>
</dbReference>
<dbReference type="EMBL" id="JAVRRL010000002">
    <property type="protein sequence ID" value="KAK5118358.1"/>
    <property type="molecule type" value="Genomic_DNA"/>
</dbReference>
<protein>
    <recommendedName>
        <fullName evidence="5">Protein kinase domain-containing protein</fullName>
    </recommendedName>
</protein>
<dbReference type="InterPro" id="IPR036770">
    <property type="entry name" value="Ankyrin_rpt-contain_sf"/>
</dbReference>
<comment type="caution">
    <text evidence="6">The sequence shown here is derived from an EMBL/GenBank/DDBJ whole genome shotgun (WGS) entry which is preliminary data.</text>
</comment>
<dbReference type="CDD" id="cd00180">
    <property type="entry name" value="PKc"/>
    <property type="match status" value="1"/>
</dbReference>
<sequence>MEGDREGGRELTSFRSDSPSGTPADTPSSSAGGGPAENNSNRNDGAQYIPDALDLVYRASQVERNIEIALASVYTTSLAIDHARFAGEGASFAVYRRRIQTAKEPRFSVPIDSGDHWTAASNDNRRAPDVVAYKIPRIKFTTEGRPTEATRHAMRATIMELYLTSNQVLMKHKNIVDFLGLAWASNPFDTFHKSPVLIVEYSELGSLAQLQRQRYIPISTRRKLCLDVCEGLKALHNCNVLHGDVKAENVLVFYEIDNKLVAKLSDFGYSHVLDEAQKDFSIGGTRPWQAPETRGRVLRANAKATDVYSLSLLCWCTLSHGLNVFKLLDSSNSTAQDFYSQAETLKLSGSLAEHLNIAAWYPGVLKSMASKREKLEPAALLNVLVSMKREMNALNQAAEGDISAGLDKLEELAIVVYGAVPTALPSFMPLFEKYFVPPAMVEAIALGLSLDPAQRDLEKIAVGFGGDTTVRYFVTIDSAPWGHMFQWTDWPTMEPWLQHYLAEVIRRRREHDFARDLINPPEALLLAVLYTNGYGIERDSLKAITWMRRAMRSGLHTATAYSYRHLTGLGYTIRHDNTEAALSALDSMAVRGSRTALDDIRTISRPRWVETRQLIRDKAAGLGANFFFQSQMLGNNILGSWVNTLRDIATTLPLLETYDDLAGMRINKRGDHVLHLAASCGQISGIEVLLNHFSIGVNQLNDLGETPLLYACRSGQLSTALWLLEHGGDATIAARNGESTLHWLVSFDEEEVLKLLPKLMEAGADVKAKTEVLIKHCTELQSGFMLDHFVPGYPVAWATLCDRPDVIGLLLSHMEDNPYLCSADWPRVNSAIQIAAARTRSECLRLMLEAIQASNQLHNHHPFQSFLITDLIRRTVFLSNLFDLTILHGVNWKKELYATLKLLIPMSNRAANLNGYDYRGSSLLYWAVSIGRDEVVEYLLSEAWEDMRNGTYFNEDTITTSDVGAFRPADINKRYTVEQRTPLLEAVRWNRVPMVQRLIEYGAEVGMAGNNPFSGQVGTWTAFHVLAHAGHDDTNLLPLLRDHGAAVDGIEEFWGTTESPLLLALQNDCFGLAREFVAMGAEVNYPTRECGLFQVTWPMSILGHVIGTCNSIVWLTGTTMSLPVVLNNARNSIARIRFLLTHDSLASRTHHIVSRERQWTALHLAAAAHLDVKFRNTIHTQGEALRWTDIDWEANNEVLSELLLRLGEHVDDVDVEGNTAMHLAVLSGNVGAVKLLLAKGSRVDIENGEGEDVVMLGLRLWAEVLSLQREGSVLGEEDAARKQCADLLSRTLAALFFTISSLVLVVKWARITVPEVAQILPTPPQQANSTAQSFFPPLKQQCTPDTDFCTGFPSYQKPSIHVVLKTGASERDKTTTILSTLLSCTPNITISSDVQDEINGTAVIDILATLPLTYALNNPEWSTYETQKEAFKTGLPVPKTPNGWKLDRFKFLPMVEQAFADHPDADWVLFTEADVYFFWDNLYRMLAPLDSTENFYIGSAAPGSNHTFFAYGGAGFILSKGLMHTLLAGRTEKLSMKYEDWIKRDCCGDALLAYVIREETGVLIQNAYPSMSGEFLSALGAGRGNWKVPLVSLHRVGTELMRRLWAWERCRALDEAPISMSTILDFTLFPLLRKSGATVTGWDNFSNNLVSSWSSAHFTAQDCARWCAKDTGCLQWKWFAGQCRTLDQVKQGHSVEGDFISGWDLVKLEELGFRVGGL</sequence>
<feature type="repeat" description="ANK" evidence="3">
    <location>
        <begin position="978"/>
        <end position="1010"/>
    </location>
</feature>
<reference evidence="6" key="1">
    <citation type="submission" date="2023-08" db="EMBL/GenBank/DDBJ databases">
        <title>Black Yeasts Isolated from many extreme environments.</title>
        <authorList>
            <person name="Coleine C."/>
            <person name="Stajich J.E."/>
            <person name="Selbmann L."/>
        </authorList>
    </citation>
    <scope>NUCLEOTIDE SEQUENCE</scope>
    <source>
        <strain evidence="6">CCFEE 5401</strain>
    </source>
</reference>
<dbReference type="PANTHER" id="PTHR24198">
    <property type="entry name" value="ANKYRIN REPEAT AND PROTEIN KINASE DOMAIN-CONTAINING PROTEIN"/>
    <property type="match status" value="1"/>
</dbReference>
<dbReference type="Proteomes" id="UP001310890">
    <property type="component" value="Unassembled WGS sequence"/>
</dbReference>
<feature type="repeat" description="ANK" evidence="3">
    <location>
        <begin position="1216"/>
        <end position="1248"/>
    </location>
</feature>
<dbReference type="Pfam" id="PF12796">
    <property type="entry name" value="Ank_2"/>
    <property type="match status" value="2"/>
</dbReference>
<dbReference type="PROSITE" id="PS50297">
    <property type="entry name" value="ANK_REP_REGION"/>
    <property type="match status" value="3"/>
</dbReference>
<dbReference type="SMART" id="SM00248">
    <property type="entry name" value="ANK"/>
    <property type="match status" value="10"/>
</dbReference>
<name>A0AAN7TRZ2_9PEZI</name>
<dbReference type="Gene3D" id="1.10.510.10">
    <property type="entry name" value="Transferase(Phosphotransferase) domain 1"/>
    <property type="match status" value="1"/>
</dbReference>
<dbReference type="GO" id="GO:0004672">
    <property type="term" value="F:protein kinase activity"/>
    <property type="evidence" value="ECO:0007669"/>
    <property type="project" value="InterPro"/>
</dbReference>
<dbReference type="PANTHER" id="PTHR24198:SF165">
    <property type="entry name" value="ANKYRIN REPEAT-CONTAINING PROTEIN-RELATED"/>
    <property type="match status" value="1"/>
</dbReference>
<dbReference type="Pfam" id="PF00069">
    <property type="entry name" value="Pkinase"/>
    <property type="match status" value="1"/>
</dbReference>
<evidence type="ECO:0000256" key="3">
    <source>
        <dbReference type="PROSITE-ProRule" id="PRU00023"/>
    </source>
</evidence>
<dbReference type="SMART" id="SM00220">
    <property type="entry name" value="S_TKc"/>
    <property type="match status" value="1"/>
</dbReference>
<organism evidence="6 7">
    <name type="scientific">Meristemomyces frigidus</name>
    <dbReference type="NCBI Taxonomy" id="1508187"/>
    <lineage>
        <taxon>Eukaryota</taxon>
        <taxon>Fungi</taxon>
        <taxon>Dikarya</taxon>
        <taxon>Ascomycota</taxon>
        <taxon>Pezizomycotina</taxon>
        <taxon>Dothideomycetes</taxon>
        <taxon>Dothideomycetidae</taxon>
        <taxon>Mycosphaerellales</taxon>
        <taxon>Teratosphaeriaceae</taxon>
        <taxon>Meristemomyces</taxon>
    </lineage>
</organism>
<evidence type="ECO:0000313" key="6">
    <source>
        <dbReference type="EMBL" id="KAK5118358.1"/>
    </source>
</evidence>
<dbReference type="InterPro" id="IPR000719">
    <property type="entry name" value="Prot_kinase_dom"/>
</dbReference>
<keyword evidence="2 3" id="KW-0040">ANK repeat</keyword>
<gene>
    <name evidence="6" type="ORF">LTR62_002872</name>
</gene>
<evidence type="ECO:0000259" key="5">
    <source>
        <dbReference type="PROSITE" id="PS50011"/>
    </source>
</evidence>
<dbReference type="PROSITE" id="PS00108">
    <property type="entry name" value="PROTEIN_KINASE_ST"/>
    <property type="match status" value="1"/>
</dbReference>
<evidence type="ECO:0000256" key="4">
    <source>
        <dbReference type="SAM" id="MobiDB-lite"/>
    </source>
</evidence>
<dbReference type="SUPFAM" id="SSF48403">
    <property type="entry name" value="Ankyrin repeat"/>
    <property type="match status" value="3"/>
</dbReference>
<evidence type="ECO:0000256" key="2">
    <source>
        <dbReference type="ARBA" id="ARBA00023043"/>
    </source>
</evidence>
<evidence type="ECO:0000256" key="1">
    <source>
        <dbReference type="ARBA" id="ARBA00022737"/>
    </source>
</evidence>
<accession>A0AAN7TRZ2</accession>